<reference evidence="4" key="1">
    <citation type="submission" date="2016-12" db="EMBL/GenBank/DDBJ databases">
        <authorList>
            <person name="Varghese N."/>
            <person name="Submissions S."/>
        </authorList>
    </citation>
    <scope>NUCLEOTIDE SEQUENCE [LARGE SCALE GENOMIC DNA]</scope>
    <source>
        <strain evidence="4">DSM 45599</strain>
    </source>
</reference>
<dbReference type="CDD" id="cd04301">
    <property type="entry name" value="NAT_SF"/>
    <property type="match status" value="1"/>
</dbReference>
<dbReference type="STRING" id="709881.SAMN04489832_7377"/>
<organism evidence="3 4">
    <name type="scientific">Micromonospora cremea</name>
    <dbReference type="NCBI Taxonomy" id="709881"/>
    <lineage>
        <taxon>Bacteria</taxon>
        <taxon>Bacillati</taxon>
        <taxon>Actinomycetota</taxon>
        <taxon>Actinomycetes</taxon>
        <taxon>Micromonosporales</taxon>
        <taxon>Micromonosporaceae</taxon>
        <taxon>Micromonospora</taxon>
    </lineage>
</organism>
<gene>
    <name evidence="3" type="ORF">SAMN04489832_7377</name>
</gene>
<keyword evidence="3" id="KW-0808">Transferase</keyword>
<feature type="compositionally biased region" description="Polar residues" evidence="1">
    <location>
        <begin position="237"/>
        <end position="251"/>
    </location>
</feature>
<dbReference type="GO" id="GO:0005737">
    <property type="term" value="C:cytoplasm"/>
    <property type="evidence" value="ECO:0007669"/>
    <property type="project" value="TreeGrafter"/>
</dbReference>
<keyword evidence="4" id="KW-1185">Reference proteome</keyword>
<feature type="compositionally biased region" description="Low complexity" evidence="1">
    <location>
        <begin position="255"/>
        <end position="272"/>
    </location>
</feature>
<dbReference type="Gene3D" id="3.40.630.30">
    <property type="match status" value="1"/>
</dbReference>
<dbReference type="EMBL" id="FSQT01000002">
    <property type="protein sequence ID" value="SIN45057.1"/>
    <property type="molecule type" value="Genomic_DNA"/>
</dbReference>
<dbReference type="PANTHER" id="PTHR43441">
    <property type="entry name" value="RIBOSOMAL-PROTEIN-SERINE ACETYLTRANSFERASE"/>
    <property type="match status" value="1"/>
</dbReference>
<dbReference type="InterPro" id="IPR000182">
    <property type="entry name" value="GNAT_dom"/>
</dbReference>
<evidence type="ECO:0000256" key="1">
    <source>
        <dbReference type="SAM" id="MobiDB-lite"/>
    </source>
</evidence>
<dbReference type="Pfam" id="PF13302">
    <property type="entry name" value="Acetyltransf_3"/>
    <property type="match status" value="1"/>
</dbReference>
<dbReference type="InterPro" id="IPR051908">
    <property type="entry name" value="Ribosomal_N-acetyltransferase"/>
</dbReference>
<protein>
    <submittedName>
        <fullName evidence="3">Protein N-acetyltransferase, RimJ/RimL family</fullName>
    </submittedName>
</protein>
<sequence length="367" mass="40682">MSRSMQRATDRLLLRPLRHGDEKDILAYRSRQDVCRYLTNDPLDESSVEAFVAARTSATHIAKDGDRILLAVELEGRVIGDVRFRAGKLRDRQGEVGWVFNPDFHGRGYATEAARDLVRLAFEDLGMHRVWAQLDRGKAPRPAYANAWGMPQEGHLREHSWLRGKWGDLVIYGILEDEWLRATPWPLRQAPREEVAVSHPCSQARPLTPTLPDNDGRADQEQSRPISQPRSSSNPQAVAQSNSPGTRSRSAAINPDSPASKSSPSHRTSSPPSGLPDTSTVQRPRWRSPSILTTATRPRSPSWTSNSARHSSNPIAAYSIPNTQGRAVRIWSARGRRMAGEWCEMSRGVSAARTPSAQLAGSPTLIS</sequence>
<dbReference type="InterPro" id="IPR016181">
    <property type="entry name" value="Acyl_CoA_acyltransferase"/>
</dbReference>
<name>A0A1N6BFL8_9ACTN</name>
<dbReference type="AlphaFoldDB" id="A0A1N6BFL8"/>
<evidence type="ECO:0000259" key="2">
    <source>
        <dbReference type="PROSITE" id="PS51186"/>
    </source>
</evidence>
<dbReference type="GO" id="GO:0008999">
    <property type="term" value="F:protein-N-terminal-alanine acetyltransferase activity"/>
    <property type="evidence" value="ECO:0007669"/>
    <property type="project" value="TreeGrafter"/>
</dbReference>
<evidence type="ECO:0000313" key="3">
    <source>
        <dbReference type="EMBL" id="SIN45057.1"/>
    </source>
</evidence>
<dbReference type="GO" id="GO:1990189">
    <property type="term" value="F:protein N-terminal-serine acetyltransferase activity"/>
    <property type="evidence" value="ECO:0007669"/>
    <property type="project" value="TreeGrafter"/>
</dbReference>
<dbReference type="PROSITE" id="PS51186">
    <property type="entry name" value="GNAT"/>
    <property type="match status" value="1"/>
</dbReference>
<feature type="region of interest" description="Disordered" evidence="1">
    <location>
        <begin position="196"/>
        <end position="318"/>
    </location>
</feature>
<feature type="compositionally biased region" description="Low complexity" evidence="1">
    <location>
        <begin position="223"/>
        <end position="236"/>
    </location>
</feature>
<feature type="domain" description="N-acetyltransferase" evidence="2">
    <location>
        <begin position="12"/>
        <end position="168"/>
    </location>
</feature>
<dbReference type="Proteomes" id="UP000185124">
    <property type="component" value="Unassembled WGS sequence"/>
</dbReference>
<feature type="compositionally biased region" description="Polar residues" evidence="1">
    <location>
        <begin position="290"/>
        <end position="318"/>
    </location>
</feature>
<accession>A0A1N6BFL8</accession>
<proteinExistence type="predicted"/>
<dbReference type="PANTHER" id="PTHR43441:SF11">
    <property type="entry name" value="RIBOSOMAL-PROTEIN-SERINE ACETYLTRANSFERASE"/>
    <property type="match status" value="1"/>
</dbReference>
<evidence type="ECO:0000313" key="4">
    <source>
        <dbReference type="Proteomes" id="UP000185124"/>
    </source>
</evidence>
<dbReference type="SUPFAM" id="SSF55729">
    <property type="entry name" value="Acyl-CoA N-acyltransferases (Nat)"/>
    <property type="match status" value="1"/>
</dbReference>